<dbReference type="InterPro" id="IPR004358">
    <property type="entry name" value="Sig_transdc_His_kin-like_C"/>
</dbReference>
<gene>
    <name evidence="22" type="ORF">NITLEN_40251</name>
</gene>
<evidence type="ECO:0000256" key="19">
    <source>
        <dbReference type="SAM" id="Coils"/>
    </source>
</evidence>
<evidence type="ECO:0000256" key="4">
    <source>
        <dbReference type="ARBA" id="ARBA00012438"/>
    </source>
</evidence>
<dbReference type="GO" id="GO:0000155">
    <property type="term" value="F:phosphorelay sensor kinase activity"/>
    <property type="evidence" value="ECO:0007669"/>
    <property type="project" value="InterPro"/>
</dbReference>
<feature type="transmembrane region" description="Helical" evidence="20">
    <location>
        <begin position="28"/>
        <end position="46"/>
    </location>
</feature>
<evidence type="ECO:0000256" key="13">
    <source>
        <dbReference type="ARBA" id="ARBA00022840"/>
    </source>
</evidence>
<evidence type="ECO:0000256" key="16">
    <source>
        <dbReference type="ARBA" id="ARBA00023014"/>
    </source>
</evidence>
<dbReference type="Pfam" id="PF07730">
    <property type="entry name" value="HisKA_3"/>
    <property type="match status" value="1"/>
</dbReference>
<dbReference type="PANTHER" id="PTHR24421:SF10">
    <property type="entry name" value="NITRATE_NITRITE SENSOR PROTEIN NARQ"/>
    <property type="match status" value="1"/>
</dbReference>
<dbReference type="CDD" id="cd16917">
    <property type="entry name" value="HATPase_UhpB-NarQ-NarX-like"/>
    <property type="match status" value="1"/>
</dbReference>
<dbReference type="GO" id="GO:0046872">
    <property type="term" value="F:metal ion binding"/>
    <property type="evidence" value="ECO:0007669"/>
    <property type="project" value="UniProtKB-KW"/>
</dbReference>
<keyword evidence="8" id="KW-0597">Phosphoprotein</keyword>
<keyword evidence="6" id="KW-0004">4Fe-4S</keyword>
<feature type="coiled-coil region" evidence="19">
    <location>
        <begin position="127"/>
        <end position="154"/>
    </location>
</feature>
<keyword evidence="9" id="KW-0808">Transferase</keyword>
<dbReference type="GO" id="GO:0046983">
    <property type="term" value="F:protein dimerization activity"/>
    <property type="evidence" value="ECO:0007669"/>
    <property type="project" value="InterPro"/>
</dbReference>
<comment type="function">
    <text evidence="17">Member of the two-component regulatory system NreB/NreC involved in the control of dissimilatory nitrate/nitrite reduction in response to oxygen. NreB functions as a direct oxygen sensor histidine kinase which is autophosphorylated, in the absence of oxygen, probably at the conserved histidine residue, and transfers its phosphate group probably to a conserved aspartate residue of NreC. NreB/NreC activates the expression of the nitrate (narGHJI) and nitrite (nir) reductase operons, as well as the putative nitrate transporter gene narT.</text>
</comment>
<evidence type="ECO:0000256" key="18">
    <source>
        <dbReference type="ARBA" id="ARBA00030800"/>
    </source>
</evidence>
<dbReference type="EC" id="2.7.13.3" evidence="4"/>
<evidence type="ECO:0000256" key="15">
    <source>
        <dbReference type="ARBA" id="ARBA00023012"/>
    </source>
</evidence>
<keyword evidence="13" id="KW-0067">ATP-binding</keyword>
<evidence type="ECO:0000313" key="23">
    <source>
        <dbReference type="Proteomes" id="UP000248168"/>
    </source>
</evidence>
<comment type="subcellular location">
    <subcellularLocation>
        <location evidence="3">Cytoplasm</location>
    </subcellularLocation>
</comment>
<comment type="catalytic activity">
    <reaction evidence="1">
        <text>ATP + protein L-histidine = ADP + protein N-phospho-L-histidine.</text>
        <dbReference type="EC" id="2.7.13.3"/>
    </reaction>
</comment>
<evidence type="ECO:0000256" key="3">
    <source>
        <dbReference type="ARBA" id="ARBA00004496"/>
    </source>
</evidence>
<protein>
    <recommendedName>
        <fullName evidence="5">Oxygen sensor histidine kinase NreB</fullName>
        <ecNumber evidence="4">2.7.13.3</ecNumber>
    </recommendedName>
    <alternativeName>
        <fullName evidence="18">Nitrogen regulation protein B</fullName>
    </alternativeName>
</protein>
<dbReference type="Gene3D" id="3.30.565.10">
    <property type="entry name" value="Histidine kinase-like ATPase, C-terminal domain"/>
    <property type="match status" value="1"/>
</dbReference>
<evidence type="ECO:0000256" key="1">
    <source>
        <dbReference type="ARBA" id="ARBA00000085"/>
    </source>
</evidence>
<dbReference type="Proteomes" id="UP000248168">
    <property type="component" value="Unassembled WGS sequence"/>
</dbReference>
<keyword evidence="16" id="KW-0411">Iron-sulfur</keyword>
<evidence type="ECO:0000259" key="21">
    <source>
        <dbReference type="PROSITE" id="PS50109"/>
    </source>
</evidence>
<keyword evidence="12 22" id="KW-0418">Kinase</keyword>
<evidence type="ECO:0000256" key="20">
    <source>
        <dbReference type="SAM" id="Phobius"/>
    </source>
</evidence>
<keyword evidence="23" id="KW-1185">Reference proteome</keyword>
<organism evidence="22 23">
    <name type="scientific">Nitrospira lenta</name>
    <dbReference type="NCBI Taxonomy" id="1436998"/>
    <lineage>
        <taxon>Bacteria</taxon>
        <taxon>Pseudomonadati</taxon>
        <taxon>Nitrospirota</taxon>
        <taxon>Nitrospiria</taxon>
        <taxon>Nitrospirales</taxon>
        <taxon>Nitrospiraceae</taxon>
        <taxon>Nitrospira</taxon>
    </lineage>
</organism>
<evidence type="ECO:0000256" key="10">
    <source>
        <dbReference type="ARBA" id="ARBA00022723"/>
    </source>
</evidence>
<evidence type="ECO:0000256" key="11">
    <source>
        <dbReference type="ARBA" id="ARBA00022741"/>
    </source>
</evidence>
<dbReference type="GO" id="GO:0005524">
    <property type="term" value="F:ATP binding"/>
    <property type="evidence" value="ECO:0007669"/>
    <property type="project" value="UniProtKB-KW"/>
</dbReference>
<keyword evidence="10" id="KW-0479">Metal-binding</keyword>
<reference evidence="23" key="1">
    <citation type="submission" date="2018-04" db="EMBL/GenBank/DDBJ databases">
        <authorList>
            <person name="Lucker S."/>
            <person name="Sakoula D."/>
        </authorList>
    </citation>
    <scope>NUCLEOTIDE SEQUENCE [LARGE SCALE GENOMIC DNA]</scope>
</reference>
<dbReference type="GO" id="GO:0005737">
    <property type="term" value="C:cytoplasm"/>
    <property type="evidence" value="ECO:0007669"/>
    <property type="project" value="UniProtKB-SubCell"/>
</dbReference>
<evidence type="ECO:0000256" key="14">
    <source>
        <dbReference type="ARBA" id="ARBA00023004"/>
    </source>
</evidence>
<keyword evidence="20" id="KW-1133">Transmembrane helix</keyword>
<dbReference type="PANTHER" id="PTHR24421">
    <property type="entry name" value="NITRATE/NITRITE SENSOR PROTEIN NARX-RELATED"/>
    <property type="match status" value="1"/>
</dbReference>
<keyword evidence="11" id="KW-0547">Nucleotide-binding</keyword>
<evidence type="ECO:0000313" key="22">
    <source>
        <dbReference type="EMBL" id="SPP65778.1"/>
    </source>
</evidence>
<dbReference type="RefSeq" id="WP_121990013.1">
    <property type="nucleotide sequence ID" value="NZ_OUNR01000017.1"/>
</dbReference>
<keyword evidence="7" id="KW-0963">Cytoplasm</keyword>
<dbReference type="InterPro" id="IPR050482">
    <property type="entry name" value="Sensor_HK_TwoCompSys"/>
</dbReference>
<evidence type="ECO:0000256" key="17">
    <source>
        <dbReference type="ARBA" id="ARBA00024827"/>
    </source>
</evidence>
<dbReference type="SMART" id="SM00387">
    <property type="entry name" value="HATPase_c"/>
    <property type="match status" value="1"/>
</dbReference>
<dbReference type="Gene3D" id="1.20.5.1930">
    <property type="match status" value="1"/>
</dbReference>
<evidence type="ECO:0000256" key="5">
    <source>
        <dbReference type="ARBA" id="ARBA00017322"/>
    </source>
</evidence>
<dbReference type="OrthoDB" id="290376at2"/>
<evidence type="ECO:0000256" key="8">
    <source>
        <dbReference type="ARBA" id="ARBA00022553"/>
    </source>
</evidence>
<dbReference type="InterPro" id="IPR003594">
    <property type="entry name" value="HATPase_dom"/>
</dbReference>
<dbReference type="InParanoid" id="A0A330LFH4"/>
<feature type="domain" description="Histidine kinase" evidence="21">
    <location>
        <begin position="162"/>
        <end position="355"/>
    </location>
</feature>
<dbReference type="InterPro" id="IPR036890">
    <property type="entry name" value="HATPase_C_sf"/>
</dbReference>
<proteinExistence type="predicted"/>
<dbReference type="Pfam" id="PF02518">
    <property type="entry name" value="HATPase_c"/>
    <property type="match status" value="1"/>
</dbReference>
<dbReference type="GO" id="GO:0051539">
    <property type="term" value="F:4 iron, 4 sulfur cluster binding"/>
    <property type="evidence" value="ECO:0007669"/>
    <property type="project" value="UniProtKB-KW"/>
</dbReference>
<dbReference type="InterPro" id="IPR005467">
    <property type="entry name" value="His_kinase_dom"/>
</dbReference>
<keyword evidence="15" id="KW-0902">Two-component regulatory system</keyword>
<dbReference type="PRINTS" id="PR00344">
    <property type="entry name" value="BCTRLSENSOR"/>
</dbReference>
<evidence type="ECO:0000256" key="7">
    <source>
        <dbReference type="ARBA" id="ARBA00022490"/>
    </source>
</evidence>
<dbReference type="SUPFAM" id="SSF55874">
    <property type="entry name" value="ATPase domain of HSP90 chaperone/DNA topoisomerase II/histidine kinase"/>
    <property type="match status" value="1"/>
</dbReference>
<evidence type="ECO:0000256" key="2">
    <source>
        <dbReference type="ARBA" id="ARBA00001966"/>
    </source>
</evidence>
<comment type="cofactor">
    <cofactor evidence="2">
        <name>[4Fe-4S] cluster</name>
        <dbReference type="ChEBI" id="CHEBI:49883"/>
    </cofactor>
</comment>
<dbReference type="InterPro" id="IPR011712">
    <property type="entry name" value="Sig_transdc_His_kin_sub3_dim/P"/>
</dbReference>
<sequence>MTPQPTLLLILLIGAGLALFGLDLLLPLGIANAVLYAGVVFLAALSPSLRVPLFTAAGCSILTIVGAWFGPSIPGVPLWVALSNRTLSLMTIWAPILFLLQRRQTEVLLRRLNESLETRVQARTAEIAAKELALRQTQEELRALTSRLLTVQDEERRRIAHDLHDDINQRLAMLALGLRALEQPELAQPESARATLAQSQEDILLLSEEVRRMAYRFHPSILDDLGLGAALKRLLDDFTHRTRTKTLLVNPPSDTVPPKAIATTIYRIVQECLSNITRHAKATRVEVELFISERELDLTVRDNGVGFEVDAAQHERQGLGLFNLRERALALCGTSRVQSQPGHGTEIHVHLPLSEPPPA</sequence>
<keyword evidence="14" id="KW-0408">Iron</keyword>
<dbReference type="PROSITE" id="PS50109">
    <property type="entry name" value="HIS_KIN"/>
    <property type="match status" value="1"/>
</dbReference>
<evidence type="ECO:0000256" key="9">
    <source>
        <dbReference type="ARBA" id="ARBA00022679"/>
    </source>
</evidence>
<dbReference type="EMBL" id="OUNR01000017">
    <property type="protein sequence ID" value="SPP65778.1"/>
    <property type="molecule type" value="Genomic_DNA"/>
</dbReference>
<dbReference type="AlphaFoldDB" id="A0A330LFH4"/>
<accession>A0A330LFH4</accession>
<evidence type="ECO:0000256" key="6">
    <source>
        <dbReference type="ARBA" id="ARBA00022485"/>
    </source>
</evidence>
<keyword evidence="20" id="KW-0472">Membrane</keyword>
<evidence type="ECO:0000256" key="12">
    <source>
        <dbReference type="ARBA" id="ARBA00022777"/>
    </source>
</evidence>
<dbReference type="GO" id="GO:0016020">
    <property type="term" value="C:membrane"/>
    <property type="evidence" value="ECO:0007669"/>
    <property type="project" value="InterPro"/>
</dbReference>
<name>A0A330LFH4_9BACT</name>
<keyword evidence="19" id="KW-0175">Coiled coil</keyword>
<keyword evidence="20" id="KW-0812">Transmembrane</keyword>